<dbReference type="Pfam" id="PF00254">
    <property type="entry name" value="FKBP_C"/>
    <property type="match status" value="1"/>
</dbReference>
<dbReference type="InterPro" id="IPR046350">
    <property type="entry name" value="Cystatin_sf"/>
</dbReference>
<evidence type="ECO:0000256" key="2">
    <source>
        <dbReference type="ARBA" id="ARBA00013194"/>
    </source>
</evidence>
<dbReference type="Proteomes" id="UP000826656">
    <property type="component" value="Unassembled WGS sequence"/>
</dbReference>
<keyword evidence="4" id="KW-0789">Thiol protease inhibitor</keyword>
<keyword evidence="5 7" id="KW-0697">Rotamase</keyword>
<comment type="caution">
    <text evidence="10">The sequence shown here is derived from an EMBL/GenBank/DDBJ whole genome shotgun (WGS) entry which is preliminary data.</text>
</comment>
<dbReference type="EC" id="5.2.1.8" evidence="2 7"/>
<evidence type="ECO:0000256" key="6">
    <source>
        <dbReference type="ARBA" id="ARBA00023235"/>
    </source>
</evidence>
<feature type="region of interest" description="Disordered" evidence="8">
    <location>
        <begin position="1"/>
        <end position="43"/>
    </location>
</feature>
<protein>
    <recommendedName>
        <fullName evidence="2 7">peptidylprolyl isomerase</fullName>
        <ecNumber evidence="2 7">5.2.1.8</ecNumber>
    </recommendedName>
</protein>
<evidence type="ECO:0000313" key="11">
    <source>
        <dbReference type="Proteomes" id="UP000826656"/>
    </source>
</evidence>
<evidence type="ECO:0000256" key="8">
    <source>
        <dbReference type="SAM" id="MobiDB-lite"/>
    </source>
</evidence>
<evidence type="ECO:0000256" key="4">
    <source>
        <dbReference type="ARBA" id="ARBA00022704"/>
    </source>
</evidence>
<gene>
    <name evidence="10" type="ORF">KY290_006093</name>
</gene>
<evidence type="ECO:0000313" key="10">
    <source>
        <dbReference type="EMBL" id="KAH0779666.1"/>
    </source>
</evidence>
<proteinExistence type="predicted"/>
<evidence type="ECO:0000259" key="9">
    <source>
        <dbReference type="PROSITE" id="PS50059"/>
    </source>
</evidence>
<dbReference type="Gene3D" id="3.10.450.10">
    <property type="match status" value="1"/>
</dbReference>
<dbReference type="EMBL" id="JAIVGD010000002">
    <property type="protein sequence ID" value="KAH0779666.1"/>
    <property type="molecule type" value="Genomic_DNA"/>
</dbReference>
<evidence type="ECO:0000256" key="7">
    <source>
        <dbReference type="PROSITE-ProRule" id="PRU00277"/>
    </source>
</evidence>
<dbReference type="SUPFAM" id="SSF54534">
    <property type="entry name" value="FKBP-like"/>
    <property type="match status" value="1"/>
</dbReference>
<feature type="domain" description="PPIase FKBP-type" evidence="9">
    <location>
        <begin position="248"/>
        <end position="337"/>
    </location>
</feature>
<dbReference type="PROSITE" id="PS50059">
    <property type="entry name" value="FKBP_PPIASE"/>
    <property type="match status" value="1"/>
</dbReference>
<evidence type="ECO:0000256" key="1">
    <source>
        <dbReference type="ARBA" id="ARBA00000971"/>
    </source>
</evidence>
<dbReference type="PANTHER" id="PTHR43811">
    <property type="entry name" value="FKBP-TYPE PEPTIDYL-PROLYL CIS-TRANS ISOMERASE FKPA"/>
    <property type="match status" value="1"/>
</dbReference>
<name>A0ABQ7WG12_SOLTU</name>
<evidence type="ECO:0000256" key="5">
    <source>
        <dbReference type="ARBA" id="ARBA00023110"/>
    </source>
</evidence>
<keyword evidence="11" id="KW-1185">Reference proteome</keyword>
<dbReference type="CDD" id="cd00042">
    <property type="entry name" value="CY"/>
    <property type="match status" value="1"/>
</dbReference>
<dbReference type="InterPro" id="IPR001179">
    <property type="entry name" value="PPIase_FKBP_dom"/>
</dbReference>
<dbReference type="InterPro" id="IPR046357">
    <property type="entry name" value="PPIase_dom_sf"/>
</dbReference>
<dbReference type="Gene3D" id="3.10.50.40">
    <property type="match status" value="1"/>
</dbReference>
<keyword evidence="6 7" id="KW-0413">Isomerase</keyword>
<comment type="catalytic activity">
    <reaction evidence="1 7">
        <text>[protein]-peptidylproline (omega=180) = [protein]-peptidylproline (omega=0)</text>
        <dbReference type="Rhea" id="RHEA:16237"/>
        <dbReference type="Rhea" id="RHEA-COMP:10747"/>
        <dbReference type="Rhea" id="RHEA-COMP:10748"/>
        <dbReference type="ChEBI" id="CHEBI:83833"/>
        <dbReference type="ChEBI" id="CHEBI:83834"/>
        <dbReference type="EC" id="5.2.1.8"/>
    </reaction>
</comment>
<feature type="compositionally biased region" description="Acidic residues" evidence="8">
    <location>
        <begin position="21"/>
        <end position="43"/>
    </location>
</feature>
<dbReference type="InterPro" id="IPR000010">
    <property type="entry name" value="Cystatin_dom"/>
</dbReference>
<dbReference type="PANTHER" id="PTHR43811:SF40">
    <property type="entry name" value="PEPTIDYLPROLYL ISOMERASE"/>
    <property type="match status" value="1"/>
</dbReference>
<accession>A0ABQ7WG12</accession>
<reference evidence="10 11" key="1">
    <citation type="journal article" date="2021" name="bioRxiv">
        <title>Chromosome-scale and haplotype-resolved genome assembly of a tetraploid potato cultivar.</title>
        <authorList>
            <person name="Sun H."/>
            <person name="Jiao W.-B."/>
            <person name="Krause K."/>
            <person name="Campoy J.A."/>
            <person name="Goel M."/>
            <person name="Folz-Donahue K."/>
            <person name="Kukat C."/>
            <person name="Huettel B."/>
            <person name="Schneeberger K."/>
        </authorList>
    </citation>
    <scope>NUCLEOTIDE SEQUENCE [LARGE SCALE GENOMIC DNA]</scope>
    <source>
        <strain evidence="10">SolTubOtavaFocal</strain>
        <tissue evidence="10">Leaves</tissue>
    </source>
</reference>
<evidence type="ECO:0000256" key="3">
    <source>
        <dbReference type="ARBA" id="ARBA00022690"/>
    </source>
</evidence>
<dbReference type="Pfam" id="PF00031">
    <property type="entry name" value="Cystatin"/>
    <property type="match status" value="1"/>
</dbReference>
<organism evidence="10 11">
    <name type="scientific">Solanum tuberosum</name>
    <name type="common">Potato</name>
    <dbReference type="NCBI Taxonomy" id="4113"/>
    <lineage>
        <taxon>Eukaryota</taxon>
        <taxon>Viridiplantae</taxon>
        <taxon>Streptophyta</taxon>
        <taxon>Embryophyta</taxon>
        <taxon>Tracheophyta</taxon>
        <taxon>Spermatophyta</taxon>
        <taxon>Magnoliopsida</taxon>
        <taxon>eudicotyledons</taxon>
        <taxon>Gunneridae</taxon>
        <taxon>Pentapetalae</taxon>
        <taxon>asterids</taxon>
        <taxon>lamiids</taxon>
        <taxon>Solanales</taxon>
        <taxon>Solanaceae</taxon>
        <taxon>Solanoideae</taxon>
        <taxon>Solaneae</taxon>
        <taxon>Solanum</taxon>
    </lineage>
</organism>
<keyword evidence="3" id="KW-0646">Protease inhibitor</keyword>
<dbReference type="SUPFAM" id="SSF54403">
    <property type="entry name" value="Cystatin/monellin"/>
    <property type="match status" value="1"/>
</dbReference>
<sequence length="342" mass="39043">MAEPEIPSEFPYGGRKRQAGEEEEEEEENMNKDDDSDDSDYSIGYDSDDPIFEILEGKADRKIWTQYYREWDESEGFDISVFPGTSFMAGIAQQYDHLTSPKVKQEYTELCKLAIKKFNSENDKMYAFEEIVTVNASFAAGTWYYFTFKASDATIENADADAIKTFQALVWHGIDKTIDVDFCRLKKFLTSEDKKKMREERKKKLQQRREAVAKFKQDNPSLVKSFVPRLVIEELSKGKPGGRKAYPGFKIGIRYTCKLKENDKIFDTNIGKGDPLEFRIASGQLIKGWEIGAAGMRIGDKRRITIPPELGYGAKGDGDIVPPDSWLVIEVELIYVDRPTST</sequence>